<dbReference type="SMART" id="SM00248">
    <property type="entry name" value="ANK"/>
    <property type="match status" value="6"/>
</dbReference>
<accession>A0A0D3KEY6</accession>
<reference evidence="5" key="1">
    <citation type="journal article" date="2013" name="Nature">
        <title>Pan genome of the phytoplankton Emiliania underpins its global distribution.</title>
        <authorList>
            <person name="Read B.A."/>
            <person name="Kegel J."/>
            <person name="Klute M.J."/>
            <person name="Kuo A."/>
            <person name="Lefebvre S.C."/>
            <person name="Maumus F."/>
            <person name="Mayer C."/>
            <person name="Miller J."/>
            <person name="Monier A."/>
            <person name="Salamov A."/>
            <person name="Young J."/>
            <person name="Aguilar M."/>
            <person name="Claverie J.M."/>
            <person name="Frickenhaus S."/>
            <person name="Gonzalez K."/>
            <person name="Herman E.K."/>
            <person name="Lin Y.C."/>
            <person name="Napier J."/>
            <person name="Ogata H."/>
            <person name="Sarno A.F."/>
            <person name="Shmutz J."/>
            <person name="Schroeder D."/>
            <person name="de Vargas C."/>
            <person name="Verret F."/>
            <person name="von Dassow P."/>
            <person name="Valentin K."/>
            <person name="Van de Peer Y."/>
            <person name="Wheeler G."/>
            <person name="Dacks J.B."/>
            <person name="Delwiche C.F."/>
            <person name="Dyhrman S.T."/>
            <person name="Glockner G."/>
            <person name="John U."/>
            <person name="Richards T."/>
            <person name="Worden A.Z."/>
            <person name="Zhang X."/>
            <person name="Grigoriev I.V."/>
            <person name="Allen A.E."/>
            <person name="Bidle K."/>
            <person name="Borodovsky M."/>
            <person name="Bowler C."/>
            <person name="Brownlee C."/>
            <person name="Cock J.M."/>
            <person name="Elias M."/>
            <person name="Gladyshev V.N."/>
            <person name="Groth M."/>
            <person name="Guda C."/>
            <person name="Hadaegh A."/>
            <person name="Iglesias-Rodriguez M.D."/>
            <person name="Jenkins J."/>
            <person name="Jones B.M."/>
            <person name="Lawson T."/>
            <person name="Leese F."/>
            <person name="Lindquist E."/>
            <person name="Lobanov A."/>
            <person name="Lomsadze A."/>
            <person name="Malik S.B."/>
            <person name="Marsh M.E."/>
            <person name="Mackinder L."/>
            <person name="Mock T."/>
            <person name="Mueller-Roeber B."/>
            <person name="Pagarete A."/>
            <person name="Parker M."/>
            <person name="Probert I."/>
            <person name="Quesneville H."/>
            <person name="Raines C."/>
            <person name="Rensing S.A."/>
            <person name="Riano-Pachon D.M."/>
            <person name="Richier S."/>
            <person name="Rokitta S."/>
            <person name="Shiraiwa Y."/>
            <person name="Soanes D.M."/>
            <person name="van der Giezen M."/>
            <person name="Wahlund T.M."/>
            <person name="Williams B."/>
            <person name="Wilson W."/>
            <person name="Wolfe G."/>
            <person name="Wurch L.L."/>
        </authorList>
    </citation>
    <scope>NUCLEOTIDE SEQUENCE</scope>
</reference>
<reference evidence="4" key="2">
    <citation type="submission" date="2024-10" db="UniProtKB">
        <authorList>
            <consortium name="EnsemblProtists"/>
        </authorList>
    </citation>
    <scope>IDENTIFICATION</scope>
</reference>
<dbReference type="Gene3D" id="3.80.10.10">
    <property type="entry name" value="Ribonuclease Inhibitor"/>
    <property type="match status" value="1"/>
</dbReference>
<organism evidence="4 5">
    <name type="scientific">Emiliania huxleyi (strain CCMP1516)</name>
    <dbReference type="NCBI Taxonomy" id="280463"/>
    <lineage>
        <taxon>Eukaryota</taxon>
        <taxon>Haptista</taxon>
        <taxon>Haptophyta</taxon>
        <taxon>Prymnesiophyceae</taxon>
        <taxon>Isochrysidales</taxon>
        <taxon>Noelaerhabdaceae</taxon>
        <taxon>Emiliania</taxon>
    </lineage>
</organism>
<dbReference type="RefSeq" id="XP_005786750.1">
    <property type="nucleotide sequence ID" value="XM_005786693.1"/>
</dbReference>
<dbReference type="AlphaFoldDB" id="A0A0D3KEY6"/>
<dbReference type="PROSITE" id="PS50088">
    <property type="entry name" value="ANK_REPEAT"/>
    <property type="match status" value="4"/>
</dbReference>
<keyword evidence="5" id="KW-1185">Reference proteome</keyword>
<dbReference type="InterPro" id="IPR032675">
    <property type="entry name" value="LRR_dom_sf"/>
</dbReference>
<dbReference type="Gene3D" id="3.90.176.10">
    <property type="entry name" value="Toxin ADP-ribosyltransferase, Chain A, domain 1"/>
    <property type="match status" value="1"/>
</dbReference>
<dbReference type="EnsemblProtists" id="EOD34321">
    <property type="protein sequence ID" value="EOD34321"/>
    <property type="gene ID" value="EMIHUDRAFT_202055"/>
</dbReference>
<dbReference type="InterPro" id="IPR036770">
    <property type="entry name" value="Ankyrin_rpt-contain_sf"/>
</dbReference>
<evidence type="ECO:0008006" key="6">
    <source>
        <dbReference type="Google" id="ProtNLM"/>
    </source>
</evidence>
<keyword evidence="2 3" id="KW-0040">ANK repeat</keyword>
<dbReference type="GeneID" id="17279592"/>
<dbReference type="Pfam" id="PF12796">
    <property type="entry name" value="Ank_2"/>
    <property type="match status" value="2"/>
</dbReference>
<dbReference type="PANTHER" id="PTHR24126:SF14">
    <property type="entry name" value="ANK_REP_REGION DOMAIN-CONTAINING PROTEIN"/>
    <property type="match status" value="1"/>
</dbReference>
<dbReference type="SUPFAM" id="SSF56399">
    <property type="entry name" value="ADP-ribosylation"/>
    <property type="match status" value="1"/>
</dbReference>
<dbReference type="PROSITE" id="PS51996">
    <property type="entry name" value="TR_MART"/>
    <property type="match status" value="1"/>
</dbReference>
<evidence type="ECO:0000256" key="1">
    <source>
        <dbReference type="ARBA" id="ARBA00022737"/>
    </source>
</evidence>
<dbReference type="Gene3D" id="1.25.40.20">
    <property type="entry name" value="Ankyrin repeat-containing domain"/>
    <property type="match status" value="3"/>
</dbReference>
<dbReference type="Pfam" id="PF00023">
    <property type="entry name" value="Ank"/>
    <property type="match status" value="2"/>
</dbReference>
<dbReference type="STRING" id="2903.R1FFM3"/>
<feature type="repeat" description="ANK" evidence="3">
    <location>
        <begin position="743"/>
        <end position="775"/>
    </location>
</feature>
<feature type="repeat" description="ANK" evidence="3">
    <location>
        <begin position="821"/>
        <end position="856"/>
    </location>
</feature>
<evidence type="ECO:0000313" key="5">
    <source>
        <dbReference type="Proteomes" id="UP000013827"/>
    </source>
</evidence>
<dbReference type="SUPFAM" id="SSF52058">
    <property type="entry name" value="L domain-like"/>
    <property type="match status" value="1"/>
</dbReference>
<keyword evidence="1" id="KW-0677">Repeat</keyword>
<dbReference type="eggNOG" id="KOG0504">
    <property type="taxonomic scope" value="Eukaryota"/>
</dbReference>
<evidence type="ECO:0000256" key="2">
    <source>
        <dbReference type="ARBA" id="ARBA00023043"/>
    </source>
</evidence>
<dbReference type="SUPFAM" id="SSF48403">
    <property type="entry name" value="Ankyrin repeat"/>
    <property type="match status" value="1"/>
</dbReference>
<dbReference type="HOGENOM" id="CLU_270465_0_0_1"/>
<dbReference type="Proteomes" id="UP000013827">
    <property type="component" value="Unassembled WGS sequence"/>
</dbReference>
<dbReference type="PaxDb" id="2903-EOD34321"/>
<evidence type="ECO:0000256" key="3">
    <source>
        <dbReference type="PROSITE-ProRule" id="PRU00023"/>
    </source>
</evidence>
<feature type="repeat" description="ANK" evidence="3">
    <location>
        <begin position="949"/>
        <end position="981"/>
    </location>
</feature>
<sequence length="1204" mass="127039">MPLRWHPLRSRTPPAKRNSCDATTLAEQRLDAAVDAFIASNPTIPLPALIRALQKRCASSGVVKPNLSKQNGSWTAEGWLASIDLECAISGCLLGVDGDGTEDELAACRSLGLALDSEAALAARLRAAGLESKVARILYPELSALSRGGASAPGGADLQAKFAGAVELSYASITDFHKGLEGRIGAPHPSVAEAMRAEHTQAADSREPFTTPNYGVHTTSEEEWLFVLEAAEGLTRLGRDAYAEESESMLPDRERCRRPKPLAEVLVEMGAFNARLLALGEPELIRQEVVAARLYTGPLFVKYNGVLRGLNAESQYLRGEMIRLCCSGDVAARYKAGETSFEAALGTMNKYTTTIHAINSCIVKSAKLTAASKIYRGIAGMALPPGFWTANEFGVRGGVERAFLSTTTDRSVAMGYAAGEGANYGLVFEIQQGMVDRGADISWLSQYPHERETLFGPLTGLEVQGTRVDGSVVVIEARLSVNLNALTIEQVISKLQRSHVGLLEGMADELRFSGAPQAVLDPLDALKAKAQVRGREFFNDASLFKQATTEALETREAALDLLGKRSTWARVEGAPQAVAKAMRQCAELLAEKELHEAAALLLVLAVERCPVPREVAERVDEVCRQKLLVPSKLHRSGLEAFDHFLFTQLGGRNVNKQPWPLTVRMLVKHFTGDAKGDQIAKAICRRRDVDGGVAQVQPFERAASAAARKGSALLHAASMGDVQAIQEALAMSGEAAVNQTVAHGVTPLMLAARVGAADCVELLLAAKADATLKECRKGLGRSMSRHQSHGIDALALAAVCKGDEGVRCVDALLAANADPNSQSQPLIYAARLGHNTEVRSVLSLLRAGANVNAYDAHGKTALMYCALNSHGGLTKALLEDAEPTITGAPLSPPNHAGMLGVGVGTRHSLMGYTPLISAAEGGHARSVAALLAAGAEVNAFAKVDVDATIGYTALMAGAGSGDVSVVQQLLAAGSAVDAVDSGGSTAMVRCVLAGHTRVVELLTAAGAKDWDLMRDGVPRRQWKFNLRGAAGGLGATLTALPESIGECLALERLTLDGCAKLLTLPRAIRCCLALRALSLKGCTALTSLPASLPKLESLDLTDCVSLEALPECLLRRAEGPVESLTLLGCSKVLVELEQDEAGGGVASTSVVAAGNKGAVRLMVESEGGAVEAVDAAPYLEKMSGWLVDNGQRSMLLEPSSMGEE</sequence>
<dbReference type="PROSITE" id="PS50297">
    <property type="entry name" value="ANK_REP_REGION"/>
    <property type="match status" value="3"/>
</dbReference>
<evidence type="ECO:0000313" key="4">
    <source>
        <dbReference type="EnsemblProtists" id="EOD34321"/>
    </source>
</evidence>
<dbReference type="InterPro" id="IPR002110">
    <property type="entry name" value="Ankyrin_rpt"/>
</dbReference>
<proteinExistence type="predicted"/>
<protein>
    <recommendedName>
        <fullName evidence="6">Mono(ADP-ribosyl)transferase</fullName>
    </recommendedName>
</protein>
<feature type="repeat" description="ANK" evidence="3">
    <location>
        <begin position="910"/>
        <end position="942"/>
    </location>
</feature>
<dbReference type="KEGG" id="ehx:EMIHUDRAFT_202055"/>
<dbReference type="PANTHER" id="PTHR24126">
    <property type="entry name" value="ANKYRIN REPEAT, PH AND SEC7 DOMAIN CONTAINING PROTEIN SECG-RELATED"/>
    <property type="match status" value="1"/>
</dbReference>
<name>A0A0D3KEY6_EMIH1</name>